<evidence type="ECO:0000313" key="1">
    <source>
        <dbReference type="EMBL" id="KAK9524572.1"/>
    </source>
</evidence>
<dbReference type="EMBL" id="JBCEZU010000145">
    <property type="protein sequence ID" value="KAK9524572.1"/>
    <property type="molecule type" value="Genomic_DNA"/>
</dbReference>
<evidence type="ECO:0000313" key="2">
    <source>
        <dbReference type="Proteomes" id="UP001488805"/>
    </source>
</evidence>
<dbReference type="PANTHER" id="PTHR31594:SF15">
    <property type="entry name" value="VERRUCOTOXIN SUBUNIT BETA ISOFORM X1-RELATED"/>
    <property type="match status" value="1"/>
</dbReference>
<reference evidence="1 2" key="1">
    <citation type="journal article" date="2024" name="Genome Biol. Evol.">
        <title>Chromosome-level genome assembly of the viviparous eelpout Zoarces viviparus.</title>
        <authorList>
            <person name="Fuhrmann N."/>
            <person name="Brasseur M.V."/>
            <person name="Bakowski C.E."/>
            <person name="Podsiadlowski L."/>
            <person name="Prost S."/>
            <person name="Krehenwinkel H."/>
            <person name="Mayer C."/>
        </authorList>
    </citation>
    <scope>NUCLEOTIDE SEQUENCE [LARGE SCALE GENOMIC DNA]</scope>
    <source>
        <strain evidence="1">NO-MEL_2022_Ind0_liver</strain>
    </source>
</reference>
<gene>
    <name evidence="1" type="ORF">VZT92_016954</name>
</gene>
<name>A0AAW1EQS5_ZOAVI</name>
<dbReference type="AlphaFoldDB" id="A0AAW1EQS5"/>
<sequence length="148" mass="16208">MTGSDTIESKSCLLDVEASLKASFLCGLIEVGGSAKYLDDKKKFKNQSRVTCQYKSTTHYKQLSITDLLTLDAHQMSVIKKSSATHVVTGILYGANSFFVFDSEKLDASSVKDIQVNMKAAINKIPIFSVEAEVGVKMTDEEKALTNK</sequence>
<comment type="caution">
    <text evidence="1">The sequence shown here is derived from an EMBL/GenBank/DDBJ whole genome shotgun (WGS) entry which is preliminary data.</text>
</comment>
<keyword evidence="2" id="KW-1185">Reference proteome</keyword>
<organism evidence="1 2">
    <name type="scientific">Zoarces viviparus</name>
    <name type="common">Viviparous eelpout</name>
    <name type="synonym">Blennius viviparus</name>
    <dbReference type="NCBI Taxonomy" id="48416"/>
    <lineage>
        <taxon>Eukaryota</taxon>
        <taxon>Metazoa</taxon>
        <taxon>Chordata</taxon>
        <taxon>Craniata</taxon>
        <taxon>Vertebrata</taxon>
        <taxon>Euteleostomi</taxon>
        <taxon>Actinopterygii</taxon>
        <taxon>Neopterygii</taxon>
        <taxon>Teleostei</taxon>
        <taxon>Neoteleostei</taxon>
        <taxon>Acanthomorphata</taxon>
        <taxon>Eupercaria</taxon>
        <taxon>Perciformes</taxon>
        <taxon>Cottioidei</taxon>
        <taxon>Zoarcales</taxon>
        <taxon>Zoarcidae</taxon>
        <taxon>Zoarcinae</taxon>
        <taxon>Zoarces</taxon>
    </lineage>
</organism>
<dbReference type="InterPro" id="IPR052090">
    <property type="entry name" value="Cytolytic_pore-forming_toxin"/>
</dbReference>
<accession>A0AAW1EQS5</accession>
<proteinExistence type="predicted"/>
<protein>
    <submittedName>
        <fullName evidence="1">Uncharacterized protein</fullName>
    </submittedName>
</protein>
<dbReference type="PANTHER" id="PTHR31594">
    <property type="entry name" value="AIG1-TYPE G DOMAIN-CONTAINING PROTEIN"/>
    <property type="match status" value="1"/>
</dbReference>
<dbReference type="Proteomes" id="UP001488805">
    <property type="component" value="Unassembled WGS sequence"/>
</dbReference>